<dbReference type="AlphaFoldDB" id="A0A833S111"/>
<sequence>MLAKISCILPTTQDIHKARQPSERLRVGGAPERVRWKCNAANARRIEKTASSTETEVNHRWVGDSQTTAVLVMPSTAAVKVKPAAVSATTPKKGHQRA</sequence>
<protein>
    <submittedName>
        <fullName evidence="1">Uncharacterized protein</fullName>
    </submittedName>
</protein>
<proteinExistence type="predicted"/>
<keyword evidence="2" id="KW-1185">Reference proteome</keyword>
<name>A0A833S111_PHYIN</name>
<organism evidence="1 2">
    <name type="scientific">Phytophthora infestans</name>
    <name type="common">Potato late blight agent</name>
    <name type="synonym">Botrytis infestans</name>
    <dbReference type="NCBI Taxonomy" id="4787"/>
    <lineage>
        <taxon>Eukaryota</taxon>
        <taxon>Sar</taxon>
        <taxon>Stramenopiles</taxon>
        <taxon>Oomycota</taxon>
        <taxon>Peronosporomycetes</taxon>
        <taxon>Peronosporales</taxon>
        <taxon>Peronosporaceae</taxon>
        <taxon>Phytophthora</taxon>
    </lineage>
</organism>
<reference evidence="1" key="1">
    <citation type="submission" date="2020-04" db="EMBL/GenBank/DDBJ databases">
        <title>Hybrid Assembly of Korean Phytophthora infestans isolates.</title>
        <authorList>
            <person name="Prokchorchik M."/>
            <person name="Lee Y."/>
            <person name="Seo J."/>
            <person name="Cho J.-H."/>
            <person name="Park Y.-E."/>
            <person name="Jang D.-C."/>
            <person name="Im J.-S."/>
            <person name="Choi J.-G."/>
            <person name="Park H.-J."/>
            <person name="Lee G.-B."/>
            <person name="Lee Y.-G."/>
            <person name="Hong S.-Y."/>
            <person name="Cho K."/>
            <person name="Sohn K.H."/>
        </authorList>
    </citation>
    <scope>NUCLEOTIDE SEQUENCE</scope>
    <source>
        <strain evidence="1">KR_1_A1</strain>
    </source>
</reference>
<dbReference type="EMBL" id="WSZM01000237">
    <property type="protein sequence ID" value="KAF4037572.1"/>
    <property type="molecule type" value="Genomic_DNA"/>
</dbReference>
<accession>A0A833S111</accession>
<comment type="caution">
    <text evidence="1">The sequence shown here is derived from an EMBL/GenBank/DDBJ whole genome shotgun (WGS) entry which is preliminary data.</text>
</comment>
<evidence type="ECO:0000313" key="1">
    <source>
        <dbReference type="EMBL" id="KAF4037572.1"/>
    </source>
</evidence>
<dbReference type="Proteomes" id="UP000602510">
    <property type="component" value="Unassembled WGS sequence"/>
</dbReference>
<evidence type="ECO:0000313" key="2">
    <source>
        <dbReference type="Proteomes" id="UP000602510"/>
    </source>
</evidence>
<gene>
    <name evidence="1" type="ORF">GN244_ATG10306</name>
</gene>